<dbReference type="EMBL" id="JADJOT010000007">
    <property type="protein sequence ID" value="MBK7953758.1"/>
    <property type="molecule type" value="Genomic_DNA"/>
</dbReference>
<dbReference type="InterPro" id="IPR009537">
    <property type="entry name" value="DUF1156"/>
</dbReference>
<comment type="caution">
    <text evidence="3">The sequence shown here is derived from an EMBL/GenBank/DDBJ whole genome shotgun (WGS) entry which is preliminary data.</text>
</comment>
<gene>
    <name evidence="3" type="ORF">IPK02_07250</name>
</gene>
<organism evidence="3 4">
    <name type="scientific">Candidatus Accumulibacter affinis</name>
    <dbReference type="NCBI Taxonomy" id="2954384"/>
    <lineage>
        <taxon>Bacteria</taxon>
        <taxon>Pseudomonadati</taxon>
        <taxon>Pseudomonadota</taxon>
        <taxon>Betaproteobacteria</taxon>
        <taxon>Candidatus Accumulibacter</taxon>
    </lineage>
</organism>
<evidence type="ECO:0000313" key="4">
    <source>
        <dbReference type="Proteomes" id="UP000706151"/>
    </source>
</evidence>
<proteinExistence type="predicted"/>
<evidence type="ECO:0000313" key="3">
    <source>
        <dbReference type="EMBL" id="MBK7953758.1"/>
    </source>
</evidence>
<evidence type="ECO:0000259" key="2">
    <source>
        <dbReference type="Pfam" id="PF06634"/>
    </source>
</evidence>
<dbReference type="Pfam" id="PF06634">
    <property type="entry name" value="DUF1156"/>
    <property type="match status" value="1"/>
</dbReference>
<dbReference type="AlphaFoldDB" id="A0A935W4B8"/>
<evidence type="ECO:0000256" key="1">
    <source>
        <dbReference type="SAM" id="MobiDB-lite"/>
    </source>
</evidence>
<feature type="compositionally biased region" description="Polar residues" evidence="1">
    <location>
        <begin position="25"/>
        <end position="44"/>
    </location>
</feature>
<accession>A0A935W4B8</accession>
<sequence length="44" mass="4921">MSTFIETQFPISRLSAESYKERKANNGQTLTRLGKQSSQVSTKA</sequence>
<name>A0A935W4B8_9PROT</name>
<feature type="region of interest" description="Disordered" evidence="1">
    <location>
        <begin position="22"/>
        <end position="44"/>
    </location>
</feature>
<dbReference type="Proteomes" id="UP000706151">
    <property type="component" value="Unassembled WGS sequence"/>
</dbReference>
<reference evidence="3 4" key="1">
    <citation type="submission" date="2020-10" db="EMBL/GenBank/DDBJ databases">
        <title>Connecting structure to function with the recovery of over 1000 high-quality activated sludge metagenome-assembled genomes encoding full-length rRNA genes using long-read sequencing.</title>
        <authorList>
            <person name="Singleton C.M."/>
            <person name="Petriglieri F."/>
            <person name="Kristensen J.M."/>
            <person name="Kirkegaard R.H."/>
            <person name="Michaelsen T.Y."/>
            <person name="Andersen M.H."/>
            <person name="Karst S.M."/>
            <person name="Dueholm M.S."/>
            <person name="Nielsen P.H."/>
            <person name="Albertsen M."/>
        </authorList>
    </citation>
    <scope>NUCLEOTIDE SEQUENCE [LARGE SCALE GENOMIC DNA]</scope>
    <source>
        <strain evidence="3">Fred_18-Q3-R57-64_BAT3C.720</strain>
    </source>
</reference>
<feature type="domain" description="DUF1156" evidence="2">
    <location>
        <begin position="8"/>
        <end position="35"/>
    </location>
</feature>
<protein>
    <submittedName>
        <fullName evidence="3">DUF1156 domain-containing protein</fullName>
    </submittedName>
</protein>